<feature type="transmembrane region" description="Helical" evidence="1">
    <location>
        <begin position="30"/>
        <end position="50"/>
    </location>
</feature>
<dbReference type="AlphaFoldDB" id="A0AB37XPK5"/>
<comment type="caution">
    <text evidence="2">The sequence shown here is derived from an EMBL/GenBank/DDBJ whole genome shotgun (WGS) entry which is preliminary data.</text>
</comment>
<proteinExistence type="predicted"/>
<feature type="transmembrane region" description="Helical" evidence="1">
    <location>
        <begin position="102"/>
        <end position="124"/>
    </location>
</feature>
<sequence length="129" mass="15021">MLDNIILYFKNLPHTKRYVTERLKQSWKSFLIVLAACLILIIASETLFSFSHLTDVKEVRWLFRIIVLIVFAVVMFTIYISYHHYMNDFLVTKLFNISAATPVVIMSILSFIMLVILTMISALVKPVTF</sequence>
<keyword evidence="1" id="KW-1133">Transmembrane helix</keyword>
<gene>
    <name evidence="2" type="ORF">EIH03_11725</name>
</gene>
<reference evidence="2 3" key="1">
    <citation type="submission" date="2018-11" db="EMBL/GenBank/DDBJ databases">
        <title>Genomic profiling of Staphylococcus species from a Poultry farm system in KwaZulu-Natal, South Africa.</title>
        <authorList>
            <person name="Amoako D.G."/>
            <person name="Somboro A.M."/>
            <person name="Abia A.L.K."/>
            <person name="Bester L.A."/>
            <person name="Essack S.Y."/>
        </authorList>
    </citation>
    <scope>NUCLEOTIDE SEQUENCE [LARGE SCALE GENOMIC DNA]</scope>
    <source>
        <strain evidence="2 3">SA12</strain>
    </source>
</reference>
<dbReference type="EMBL" id="RQTF01000241">
    <property type="protein sequence ID" value="RZI06118.1"/>
    <property type="molecule type" value="Genomic_DNA"/>
</dbReference>
<feature type="transmembrane region" description="Helical" evidence="1">
    <location>
        <begin position="62"/>
        <end position="82"/>
    </location>
</feature>
<dbReference type="Proteomes" id="UP000294017">
    <property type="component" value="Unassembled WGS sequence"/>
</dbReference>
<accession>A0AB37XPK5</accession>
<feature type="non-terminal residue" evidence="2">
    <location>
        <position position="129"/>
    </location>
</feature>
<evidence type="ECO:0000313" key="3">
    <source>
        <dbReference type="Proteomes" id="UP000294017"/>
    </source>
</evidence>
<keyword evidence="1" id="KW-0812">Transmembrane</keyword>
<protein>
    <submittedName>
        <fullName evidence="2">Uncharacterized protein</fullName>
    </submittedName>
</protein>
<keyword evidence="1" id="KW-0472">Membrane</keyword>
<evidence type="ECO:0000313" key="2">
    <source>
        <dbReference type="EMBL" id="RZI06118.1"/>
    </source>
</evidence>
<evidence type="ECO:0000256" key="1">
    <source>
        <dbReference type="SAM" id="Phobius"/>
    </source>
</evidence>
<name>A0AB37XPK5_STAAU</name>
<organism evidence="2 3">
    <name type="scientific">Staphylococcus aureus</name>
    <dbReference type="NCBI Taxonomy" id="1280"/>
    <lineage>
        <taxon>Bacteria</taxon>
        <taxon>Bacillati</taxon>
        <taxon>Bacillota</taxon>
        <taxon>Bacilli</taxon>
        <taxon>Bacillales</taxon>
        <taxon>Staphylococcaceae</taxon>
        <taxon>Staphylococcus</taxon>
    </lineage>
</organism>